<organism evidence="3 4">
    <name type="scientific">Clostridium zeae</name>
    <dbReference type="NCBI Taxonomy" id="2759022"/>
    <lineage>
        <taxon>Bacteria</taxon>
        <taxon>Bacillati</taxon>
        <taxon>Bacillota</taxon>
        <taxon>Clostridia</taxon>
        <taxon>Eubacteriales</taxon>
        <taxon>Clostridiaceae</taxon>
        <taxon>Clostridium</taxon>
    </lineage>
</organism>
<evidence type="ECO:0000259" key="2">
    <source>
        <dbReference type="PROSITE" id="PS51898"/>
    </source>
</evidence>
<dbReference type="Gene3D" id="1.10.443.10">
    <property type="entry name" value="Intergrase catalytic core"/>
    <property type="match status" value="1"/>
</dbReference>
<evidence type="ECO:0000313" key="3">
    <source>
        <dbReference type="EMBL" id="GFZ34299.1"/>
    </source>
</evidence>
<proteinExistence type="predicted"/>
<evidence type="ECO:0000313" key="4">
    <source>
        <dbReference type="Proteomes" id="UP000663802"/>
    </source>
</evidence>
<accession>A0ABQ1EHX5</accession>
<dbReference type="Proteomes" id="UP000663802">
    <property type="component" value="Unassembled WGS sequence"/>
</dbReference>
<name>A0ABQ1EHX5_9CLOT</name>
<dbReference type="PROSITE" id="PS51898">
    <property type="entry name" value="TYR_RECOMBINASE"/>
    <property type="match status" value="1"/>
</dbReference>
<dbReference type="InterPro" id="IPR013762">
    <property type="entry name" value="Integrase-like_cat_sf"/>
</dbReference>
<reference evidence="3 4" key="1">
    <citation type="journal article" date="2021" name="Int. J. Syst. Evol. Microbiol.">
        <title>Clostridium zeae sp. nov., isolated from corn silage.</title>
        <authorList>
            <person name="Kobayashi H."/>
            <person name="Tanizawa Y."/>
            <person name="Yagura M."/>
            <person name="Sakamoto M."/>
            <person name="Ohkuma M."/>
            <person name="Tohno M."/>
        </authorList>
    </citation>
    <scope>NUCLEOTIDE SEQUENCE [LARGE SCALE GENOMIC DNA]</scope>
    <source>
        <strain evidence="3 4">CSC2</strain>
    </source>
</reference>
<gene>
    <name evidence="3" type="ORF">CSC2_48250</name>
</gene>
<dbReference type="SUPFAM" id="SSF56349">
    <property type="entry name" value="DNA breaking-rejoining enzymes"/>
    <property type="match status" value="1"/>
</dbReference>
<sequence>MQTFSLVEQQNFLYYLYSSKHRLSTLFKFDLSTGLRLGEIIALRWCDVDFIDNNIKISRTFKRVAKLNPTSSCNKTEIILQLPKTKNSARTVPFPSSMISELNQHKKR</sequence>
<comment type="caution">
    <text evidence="3">The sequence shown here is derived from an EMBL/GenBank/DDBJ whole genome shotgun (WGS) entry which is preliminary data.</text>
</comment>
<dbReference type="InterPro" id="IPR002104">
    <property type="entry name" value="Integrase_catalytic"/>
</dbReference>
<feature type="domain" description="Tyr recombinase" evidence="2">
    <location>
        <begin position="1"/>
        <end position="108"/>
    </location>
</feature>
<dbReference type="EMBL" id="BMBA01000010">
    <property type="protein sequence ID" value="GFZ34299.1"/>
    <property type="molecule type" value="Genomic_DNA"/>
</dbReference>
<dbReference type="CDD" id="cd01189">
    <property type="entry name" value="INT_ICEBs1_C_like"/>
    <property type="match status" value="1"/>
</dbReference>
<evidence type="ECO:0000256" key="1">
    <source>
        <dbReference type="ARBA" id="ARBA00023172"/>
    </source>
</evidence>
<protein>
    <recommendedName>
        <fullName evidence="2">Tyr recombinase domain-containing protein</fullName>
    </recommendedName>
</protein>
<dbReference type="InterPro" id="IPR011010">
    <property type="entry name" value="DNA_brk_join_enz"/>
</dbReference>
<keyword evidence="4" id="KW-1185">Reference proteome</keyword>
<keyword evidence="1" id="KW-0233">DNA recombination</keyword>
<dbReference type="Pfam" id="PF00589">
    <property type="entry name" value="Phage_integrase"/>
    <property type="match status" value="1"/>
</dbReference>